<feature type="transmembrane region" description="Helical" evidence="8">
    <location>
        <begin position="426"/>
        <end position="449"/>
    </location>
</feature>
<feature type="transmembrane region" description="Helical" evidence="8">
    <location>
        <begin position="316"/>
        <end position="340"/>
    </location>
</feature>
<evidence type="ECO:0000256" key="3">
    <source>
        <dbReference type="ARBA" id="ARBA00022475"/>
    </source>
</evidence>
<evidence type="ECO:0000256" key="2">
    <source>
        <dbReference type="ARBA" id="ARBA00022448"/>
    </source>
</evidence>
<dbReference type="SUPFAM" id="SSF161098">
    <property type="entry name" value="MetI-like"/>
    <property type="match status" value="2"/>
</dbReference>
<dbReference type="CDD" id="cd06261">
    <property type="entry name" value="TM_PBP2"/>
    <property type="match status" value="2"/>
</dbReference>
<evidence type="ECO:0000256" key="6">
    <source>
        <dbReference type="ARBA" id="ARBA00022989"/>
    </source>
</evidence>
<dbReference type="OrthoDB" id="5100908at2"/>
<evidence type="ECO:0000259" key="9">
    <source>
        <dbReference type="PROSITE" id="PS50928"/>
    </source>
</evidence>
<evidence type="ECO:0000256" key="8">
    <source>
        <dbReference type="RuleBase" id="RU363032"/>
    </source>
</evidence>
<dbReference type="InterPro" id="IPR000515">
    <property type="entry name" value="MetI-like"/>
</dbReference>
<dbReference type="RefSeq" id="WP_015746958.1">
    <property type="nucleotide sequence ID" value="NC_013235.1"/>
</dbReference>
<feature type="transmembrane region" description="Helical" evidence="8">
    <location>
        <begin position="118"/>
        <end position="138"/>
    </location>
</feature>
<dbReference type="Pfam" id="PF00528">
    <property type="entry name" value="BPD_transp_1"/>
    <property type="match status" value="2"/>
</dbReference>
<evidence type="ECO:0000256" key="7">
    <source>
        <dbReference type="ARBA" id="ARBA00023136"/>
    </source>
</evidence>
<feature type="transmembrane region" description="Helical" evidence="8">
    <location>
        <begin position="60"/>
        <end position="80"/>
    </location>
</feature>
<evidence type="ECO:0000313" key="11">
    <source>
        <dbReference type="Proteomes" id="UP000002218"/>
    </source>
</evidence>
<dbReference type="GO" id="GO:0055085">
    <property type="term" value="P:transmembrane transport"/>
    <property type="evidence" value="ECO:0007669"/>
    <property type="project" value="InterPro"/>
</dbReference>
<dbReference type="AlphaFoldDB" id="C8XFU4"/>
<feature type="transmembrane region" description="Helical" evidence="8">
    <location>
        <begin position="352"/>
        <end position="372"/>
    </location>
</feature>
<feature type="transmembrane region" description="Helical" evidence="8">
    <location>
        <begin position="271"/>
        <end position="296"/>
    </location>
</feature>
<dbReference type="Gene3D" id="1.10.3720.10">
    <property type="entry name" value="MetI-like"/>
    <property type="match status" value="2"/>
</dbReference>
<dbReference type="PANTHER" id="PTHR43357:SF3">
    <property type="entry name" value="FE(3+)-TRANSPORT SYSTEM PERMEASE PROTEIN FBPB 2"/>
    <property type="match status" value="1"/>
</dbReference>
<feature type="domain" description="ABC transmembrane type-1" evidence="9">
    <location>
        <begin position="56"/>
        <end position="241"/>
    </location>
</feature>
<evidence type="ECO:0000256" key="1">
    <source>
        <dbReference type="ARBA" id="ARBA00004429"/>
    </source>
</evidence>
<dbReference type="EMBL" id="CP001737">
    <property type="protein sequence ID" value="ACV78055.1"/>
    <property type="molecule type" value="Genomic_DNA"/>
</dbReference>
<accession>C8XFU4</accession>
<feature type="transmembrane region" description="Helical" evidence="8">
    <location>
        <begin position="484"/>
        <end position="503"/>
    </location>
</feature>
<name>C8XFU4_NAKMY</name>
<evidence type="ECO:0000256" key="5">
    <source>
        <dbReference type="ARBA" id="ARBA00022692"/>
    </source>
</evidence>
<dbReference type="InterPro" id="IPR035906">
    <property type="entry name" value="MetI-like_sf"/>
</dbReference>
<organism evidence="10 11">
    <name type="scientific">Nakamurella multipartita (strain ATCC 700099 / DSM 44233 / CIP 104796 / JCM 9543 / NBRC 105858 / Y-104)</name>
    <name type="common">Microsphaera multipartita</name>
    <dbReference type="NCBI Taxonomy" id="479431"/>
    <lineage>
        <taxon>Bacteria</taxon>
        <taxon>Bacillati</taxon>
        <taxon>Actinomycetota</taxon>
        <taxon>Actinomycetes</taxon>
        <taxon>Nakamurellales</taxon>
        <taxon>Nakamurellaceae</taxon>
        <taxon>Nakamurella</taxon>
    </lineage>
</organism>
<reference evidence="10 11" key="2">
    <citation type="journal article" date="2010" name="Stand. Genomic Sci.">
        <title>Complete genome sequence of Nakamurella multipartita type strain (Y-104).</title>
        <authorList>
            <person name="Tice H."/>
            <person name="Mayilraj S."/>
            <person name="Sims D."/>
            <person name="Lapidus A."/>
            <person name="Nolan M."/>
            <person name="Lucas S."/>
            <person name="Glavina Del Rio T."/>
            <person name="Copeland A."/>
            <person name="Cheng J.F."/>
            <person name="Meincke L."/>
            <person name="Bruce D."/>
            <person name="Goodwin L."/>
            <person name="Pitluck S."/>
            <person name="Ivanova N."/>
            <person name="Mavromatis K."/>
            <person name="Ovchinnikova G."/>
            <person name="Pati A."/>
            <person name="Chen A."/>
            <person name="Palaniappan K."/>
            <person name="Land M."/>
            <person name="Hauser L."/>
            <person name="Chang Y.J."/>
            <person name="Jeffries C.D."/>
            <person name="Detter J.C."/>
            <person name="Brettin T."/>
            <person name="Rohde M."/>
            <person name="Goker M."/>
            <person name="Bristow J."/>
            <person name="Eisen J.A."/>
            <person name="Markowitz V."/>
            <person name="Hugenholtz P."/>
            <person name="Kyrpides N.C."/>
            <person name="Klenk H.P."/>
            <person name="Chen F."/>
        </authorList>
    </citation>
    <scope>NUCLEOTIDE SEQUENCE [LARGE SCALE GENOMIC DNA]</scope>
    <source>
        <strain evidence="11">ATCC 700099 / DSM 44233 / CIP 104796 / JCM 9543 / NBRC 105858 / Y-104</strain>
    </source>
</reference>
<feature type="transmembrane region" description="Helical" evidence="8">
    <location>
        <begin position="384"/>
        <end position="405"/>
    </location>
</feature>
<keyword evidence="6 8" id="KW-1133">Transmembrane helix</keyword>
<feature type="transmembrane region" description="Helical" evidence="8">
    <location>
        <begin position="221"/>
        <end position="242"/>
    </location>
</feature>
<dbReference type="HOGENOM" id="CLU_021838_0_0_11"/>
<dbReference type="GO" id="GO:0005886">
    <property type="term" value="C:plasma membrane"/>
    <property type="evidence" value="ECO:0007669"/>
    <property type="project" value="UniProtKB-SubCell"/>
</dbReference>
<feature type="domain" description="ABC transmembrane type-1" evidence="9">
    <location>
        <begin position="312"/>
        <end position="502"/>
    </location>
</feature>
<dbReference type="STRING" id="479431.Namu_1665"/>
<keyword evidence="2 8" id="KW-0813">Transport</keyword>
<dbReference type="PROSITE" id="PS50928">
    <property type="entry name" value="ABC_TM1"/>
    <property type="match status" value="2"/>
</dbReference>
<comment type="similarity">
    <text evidence="8">Belongs to the binding-protein-dependent transport system permease family.</text>
</comment>
<evidence type="ECO:0000313" key="10">
    <source>
        <dbReference type="EMBL" id="ACV78055.1"/>
    </source>
</evidence>
<proteinExistence type="inferred from homology"/>
<keyword evidence="5 8" id="KW-0812">Transmembrane</keyword>
<gene>
    <name evidence="10" type="ordered locus">Namu_1665</name>
</gene>
<comment type="subcellular location">
    <subcellularLocation>
        <location evidence="1">Cell inner membrane</location>
        <topology evidence="1">Multi-pass membrane protein</topology>
    </subcellularLocation>
    <subcellularLocation>
        <location evidence="8">Cell membrane</location>
        <topology evidence="8">Multi-pass membrane protein</topology>
    </subcellularLocation>
</comment>
<keyword evidence="4" id="KW-0997">Cell inner membrane</keyword>
<sequence length="515" mass="53616">MRTAVGRRPPWPLVTAAGLITLITLVPVLYLGERAVDRGWAFVIDELVQARTAALVGRSLALVGVVTAACGLLGTALAVLVTRTDLPGRRHWSVLLALPLAVPSYVAAYIWISEFPGLAGFWGAAIVLTIVSYPYVFLPAVAALSRLDPAQEEVARSLGRSGAAVLFGVTLRRARAAIAAGCLLVALYVLSDFGAVATMRYEAFTWVIYGAYRAGFNPSRAAILAMVLLFFAVLLIIAEALARGRASAYRVGAGVARPAPLIRLGRAGRGVAFATVGVVLAAGLLFPLGTLLLWVSRSVRASIDLAELAAALSASIGYSLAAAAVTLAMAVPVALLAARYRGPAVSVIERTTFLTHALPGIVVAVAGVYLGARVLRPLYQSSPMLVLAYVVLFLPLAVGSIRAAVESSPARLEEVAVSLGRSSPRAFFAVTAPLAASGMAAGAALVFLATMKELPATLLLHPTGTQTLATGLWQYTTVSDYGRAAPYAAALVLFAAVPTAILGRWSGRAGEIRGH</sequence>
<keyword evidence="7 8" id="KW-0472">Membrane</keyword>
<feature type="transmembrane region" description="Helical" evidence="8">
    <location>
        <begin position="176"/>
        <end position="201"/>
    </location>
</feature>
<dbReference type="eggNOG" id="COG1178">
    <property type="taxonomic scope" value="Bacteria"/>
</dbReference>
<reference evidence="11" key="1">
    <citation type="submission" date="2009-09" db="EMBL/GenBank/DDBJ databases">
        <title>The complete genome of Nakamurella multipartita DSM 44233.</title>
        <authorList>
            <consortium name="US DOE Joint Genome Institute (JGI-PGF)"/>
            <person name="Lucas S."/>
            <person name="Copeland A."/>
            <person name="Lapidus A."/>
            <person name="Glavina del Rio T."/>
            <person name="Dalin E."/>
            <person name="Tice H."/>
            <person name="Bruce D."/>
            <person name="Goodwin L."/>
            <person name="Pitluck S."/>
            <person name="Kyrpides N."/>
            <person name="Mavromatis K."/>
            <person name="Ivanova N."/>
            <person name="Ovchinnikova G."/>
            <person name="Sims D."/>
            <person name="Meincke L."/>
            <person name="Brettin T."/>
            <person name="Detter J.C."/>
            <person name="Han C."/>
            <person name="Larimer F."/>
            <person name="Land M."/>
            <person name="Hauser L."/>
            <person name="Markowitz V."/>
            <person name="Cheng J.-F."/>
            <person name="Hugenholtz P."/>
            <person name="Woyke T."/>
            <person name="Wu D."/>
            <person name="Klenk H.-P."/>
            <person name="Eisen J.A."/>
        </authorList>
    </citation>
    <scope>NUCLEOTIDE SEQUENCE [LARGE SCALE GENOMIC DNA]</scope>
    <source>
        <strain evidence="11">ATCC 700099 / DSM 44233 / CIP 104796 / JCM 9543 / NBRC 105858 / Y-104</strain>
    </source>
</reference>
<dbReference type="KEGG" id="nml:Namu_1665"/>
<dbReference type="PANTHER" id="PTHR43357">
    <property type="entry name" value="INNER MEMBRANE ABC TRANSPORTER PERMEASE PROTEIN YDCV"/>
    <property type="match status" value="1"/>
</dbReference>
<protein>
    <submittedName>
        <fullName evidence="10">Binding-protein-dependent transport systems inner membrane component</fullName>
    </submittedName>
</protein>
<keyword evidence="3" id="KW-1003">Cell membrane</keyword>
<keyword evidence="11" id="KW-1185">Reference proteome</keyword>
<feature type="transmembrane region" description="Helical" evidence="8">
    <location>
        <begin position="12"/>
        <end position="32"/>
    </location>
</feature>
<feature type="transmembrane region" description="Helical" evidence="8">
    <location>
        <begin position="92"/>
        <end position="112"/>
    </location>
</feature>
<dbReference type="InParanoid" id="C8XFU4"/>
<dbReference type="Proteomes" id="UP000002218">
    <property type="component" value="Chromosome"/>
</dbReference>
<evidence type="ECO:0000256" key="4">
    <source>
        <dbReference type="ARBA" id="ARBA00022519"/>
    </source>
</evidence>